<dbReference type="EMBL" id="RXGB01003950">
    <property type="protein sequence ID" value="TMW90899.1"/>
    <property type="molecule type" value="Genomic_DNA"/>
</dbReference>
<dbReference type="SUPFAM" id="SSF52833">
    <property type="entry name" value="Thioredoxin-like"/>
    <property type="match status" value="1"/>
</dbReference>
<dbReference type="InterPro" id="IPR013105">
    <property type="entry name" value="TPR_2"/>
</dbReference>
<evidence type="ECO:0000256" key="5">
    <source>
        <dbReference type="SAM" id="MobiDB-lite"/>
    </source>
</evidence>
<feature type="compositionally biased region" description="Low complexity" evidence="5">
    <location>
        <begin position="24"/>
        <end position="36"/>
    </location>
</feature>
<keyword evidence="1" id="KW-0677">Repeat</keyword>
<dbReference type="GO" id="GO:0005737">
    <property type="term" value="C:cytoplasm"/>
    <property type="evidence" value="ECO:0007669"/>
    <property type="project" value="TreeGrafter"/>
</dbReference>
<evidence type="ECO:0000256" key="2">
    <source>
        <dbReference type="ARBA" id="ARBA00022803"/>
    </source>
</evidence>
<dbReference type="PROSITE" id="PS50005">
    <property type="entry name" value="TPR"/>
    <property type="match status" value="1"/>
</dbReference>
<comment type="caution">
    <text evidence="6">The sequence shown here is derived from an EMBL/GenBank/DDBJ whole genome shotgun (WGS) entry which is preliminary data.</text>
</comment>
<name>A0A6N2BCI7_SOLCI</name>
<protein>
    <recommendedName>
        <fullName evidence="7">Thioredoxin domain-containing protein</fullName>
    </recommendedName>
</protein>
<evidence type="ECO:0000256" key="4">
    <source>
        <dbReference type="SAM" id="Coils"/>
    </source>
</evidence>
<dbReference type="InterPro" id="IPR019734">
    <property type="entry name" value="TPR_rpt"/>
</dbReference>
<feature type="coiled-coil region" evidence="4">
    <location>
        <begin position="255"/>
        <end position="282"/>
    </location>
</feature>
<dbReference type="Pfam" id="PF13414">
    <property type="entry name" value="TPR_11"/>
    <property type="match status" value="1"/>
</dbReference>
<accession>A0A6N2BCI7</accession>
<organism evidence="6">
    <name type="scientific">Solanum chilense</name>
    <name type="common">Tomato</name>
    <name type="synonym">Lycopersicon chilense</name>
    <dbReference type="NCBI Taxonomy" id="4083"/>
    <lineage>
        <taxon>Eukaryota</taxon>
        <taxon>Viridiplantae</taxon>
        <taxon>Streptophyta</taxon>
        <taxon>Embryophyta</taxon>
        <taxon>Tracheophyta</taxon>
        <taxon>Spermatophyta</taxon>
        <taxon>Magnoliopsida</taxon>
        <taxon>eudicotyledons</taxon>
        <taxon>Gunneridae</taxon>
        <taxon>Pentapetalae</taxon>
        <taxon>asterids</taxon>
        <taxon>lamiids</taxon>
        <taxon>Solanales</taxon>
        <taxon>Solanaceae</taxon>
        <taxon>Solanoideae</taxon>
        <taxon>Solaneae</taxon>
        <taxon>Solanum</taxon>
        <taxon>Solanum subgen. Lycopersicon</taxon>
    </lineage>
</organism>
<feature type="compositionally biased region" description="Basic and acidic residues" evidence="5">
    <location>
        <begin position="14"/>
        <end position="23"/>
    </location>
</feature>
<dbReference type="SMART" id="SM00028">
    <property type="entry name" value="TPR"/>
    <property type="match status" value="7"/>
</dbReference>
<sequence length="505" mass="56997">MSGSRRKRGGGRSTADEECRDRGGSASVSGYNSSSSATVYPVQLSPAVLNKIGNDCLVNRDYNEALRFYEEAIAITPDDCKLHCNRAGALIGLMRYPEAMAEFELAINLAPRRYQPRHDFGLWLLSLGQVENATDHLHFLGHKPDEATSQKLKAVKEHINKCTEARRVEDWATMKIESKAAFTSGADSSPQLFACRAEAHLKLNDIEHAETWIYIARMHKPFTARQSKIFGMVSEAYVFFVQAQIHSSVGKFAAAVTAIEKAAQIDNQNDELTDELENIRLVVEAHKHGDEHFYSERYEQAINSYEEGLWVDPSNPVLYYNRANCWSKLGEWEKSLADSNRALLYWPQYAKALHLRAASNIKLKRWADAVRDYEIMRQELPRDREVAANLSHARVELRREAPEGKVELVSDVEKFQAVIASGESVVYFNELTNPECAWMSSVMDTLSAKYPSVIFLKVVVEQSRAAAENITTLPRFRLYKDGSRVGTATLDVLEIMIKDNLIDPI</sequence>
<keyword evidence="4" id="KW-0175">Coiled coil</keyword>
<gene>
    <name evidence="6" type="ORF">EJD97_015070</name>
</gene>
<dbReference type="CDD" id="cd02947">
    <property type="entry name" value="TRX_family"/>
    <property type="match status" value="1"/>
</dbReference>
<evidence type="ECO:0000313" key="6">
    <source>
        <dbReference type="EMBL" id="TMW90899.1"/>
    </source>
</evidence>
<dbReference type="Gene3D" id="3.40.30.10">
    <property type="entry name" value="Glutaredoxin"/>
    <property type="match status" value="1"/>
</dbReference>
<reference evidence="6" key="1">
    <citation type="submission" date="2019-05" db="EMBL/GenBank/DDBJ databases">
        <title>The de novo reference genome and transcriptome assemblies of the wild tomato species Solanum chilense.</title>
        <authorList>
            <person name="Stam R."/>
            <person name="Nosenko T."/>
            <person name="Hoerger A.C."/>
            <person name="Stephan W."/>
            <person name="Seidel M.A."/>
            <person name="Kuhn J.M.M."/>
            <person name="Haberer G."/>
            <person name="Tellier A."/>
        </authorList>
    </citation>
    <scope>NUCLEOTIDE SEQUENCE</scope>
    <source>
        <tissue evidence="6">Mature leaves</tissue>
    </source>
</reference>
<dbReference type="Pfam" id="PF13181">
    <property type="entry name" value="TPR_8"/>
    <property type="match status" value="1"/>
</dbReference>
<dbReference type="Pfam" id="PF07719">
    <property type="entry name" value="TPR_2"/>
    <property type="match status" value="1"/>
</dbReference>
<evidence type="ECO:0000256" key="1">
    <source>
        <dbReference type="ARBA" id="ARBA00022737"/>
    </source>
</evidence>
<dbReference type="SUPFAM" id="SSF48452">
    <property type="entry name" value="TPR-like"/>
    <property type="match status" value="2"/>
</dbReference>
<dbReference type="InterPro" id="IPR011990">
    <property type="entry name" value="TPR-like_helical_dom_sf"/>
</dbReference>
<dbReference type="PANTHER" id="PTHR46050:SF22">
    <property type="entry name" value="TPR REPEAT-CONTAINING THIOREDOXIN TTL1-LIKE"/>
    <property type="match status" value="1"/>
</dbReference>
<dbReference type="InterPro" id="IPR044534">
    <property type="entry name" value="TTL1-4"/>
</dbReference>
<dbReference type="InterPro" id="IPR036249">
    <property type="entry name" value="Thioredoxin-like_sf"/>
</dbReference>
<proteinExistence type="predicted"/>
<evidence type="ECO:0008006" key="7">
    <source>
        <dbReference type="Google" id="ProtNLM"/>
    </source>
</evidence>
<dbReference type="Gene3D" id="1.25.40.10">
    <property type="entry name" value="Tetratricopeptide repeat domain"/>
    <property type="match status" value="3"/>
</dbReference>
<evidence type="ECO:0000256" key="3">
    <source>
        <dbReference type="PROSITE-ProRule" id="PRU00339"/>
    </source>
</evidence>
<dbReference type="AlphaFoldDB" id="A0A6N2BCI7"/>
<keyword evidence="2 3" id="KW-0802">TPR repeat</keyword>
<dbReference type="PANTHER" id="PTHR46050">
    <property type="entry name" value="TPR REPEAT-CONTAINING THIOREDOXIN"/>
    <property type="match status" value="1"/>
</dbReference>
<feature type="repeat" description="TPR" evidence="3">
    <location>
        <begin position="46"/>
        <end position="79"/>
    </location>
</feature>
<feature type="region of interest" description="Disordered" evidence="5">
    <location>
        <begin position="1"/>
        <end position="36"/>
    </location>
</feature>
<feature type="compositionally biased region" description="Basic residues" evidence="5">
    <location>
        <begin position="1"/>
        <end position="10"/>
    </location>
</feature>